<comment type="caution">
    <text evidence="1">The sequence shown here is derived from an EMBL/GenBank/DDBJ whole genome shotgun (WGS) entry which is preliminary data.</text>
</comment>
<accession>A0ABS7EKR5</accession>
<reference evidence="1" key="1">
    <citation type="submission" date="2021-07" db="EMBL/GenBank/DDBJ databases">
        <title>Neiella marina sp. nov., isolated from the intestinal content of sea cucumber Apostichopus japonicus.</title>
        <authorList>
            <person name="Bai X."/>
        </authorList>
    </citation>
    <scope>NUCLEOTIDE SEQUENCE</scope>
    <source>
        <strain evidence="1">126</strain>
    </source>
</reference>
<keyword evidence="2" id="KW-1185">Reference proteome</keyword>
<name>A0ABS7EKR5_9GAMM</name>
<organism evidence="1 2">
    <name type="scientific">Neiella holothuriorum</name>
    <dbReference type="NCBI Taxonomy" id="2870530"/>
    <lineage>
        <taxon>Bacteria</taxon>
        <taxon>Pseudomonadati</taxon>
        <taxon>Pseudomonadota</taxon>
        <taxon>Gammaproteobacteria</taxon>
        <taxon>Alteromonadales</taxon>
        <taxon>Echinimonadaceae</taxon>
        <taxon>Neiella</taxon>
    </lineage>
</organism>
<protein>
    <submittedName>
        <fullName evidence="1">Uncharacterized protein</fullName>
    </submittedName>
</protein>
<evidence type="ECO:0000313" key="2">
    <source>
        <dbReference type="Proteomes" id="UP001166251"/>
    </source>
</evidence>
<dbReference type="SUPFAM" id="SSF48619">
    <property type="entry name" value="Phospholipase A2, PLA2"/>
    <property type="match status" value="1"/>
</dbReference>
<proteinExistence type="predicted"/>
<dbReference type="EMBL" id="JAHZSS010000031">
    <property type="protein sequence ID" value="MBW8192870.1"/>
    <property type="molecule type" value="Genomic_DNA"/>
</dbReference>
<dbReference type="InterPro" id="IPR036444">
    <property type="entry name" value="PLipase_A2_dom_sf"/>
</dbReference>
<evidence type="ECO:0000313" key="1">
    <source>
        <dbReference type="EMBL" id="MBW8192870.1"/>
    </source>
</evidence>
<dbReference type="Proteomes" id="UP001166251">
    <property type="component" value="Unassembled WGS sequence"/>
</dbReference>
<gene>
    <name evidence="1" type="ORF">K0504_17670</name>
</gene>
<sequence length="133" mass="14748">MFFVVGFVSAGELRPFTSDGCSAFPDGNLAHNELWLNCCFAHDLAYWQGGTYEAREQADLDLQACVAAVGEPEIAALMLAGVRVGGSPYLPTSFRWGYGWPYPRWYGELTDAELEQVSQQLERVSPTTPIQEH</sequence>